<dbReference type="InterPro" id="IPR024409">
    <property type="entry name" value="DUF3833"/>
</dbReference>
<sequence length="174" mass="20281">MKRLHPFWLLLLTLFVSACSSDIDDYQQTQPSFDLFGYFEGKTLAWGMVQDYTDQQTRRFTVSIIGTIEGDTLVLEEDFVFDDGELDRRVWVISRLDNGRYVGEADDIVGTAEGIEVGNALHWKYDFNLEVDDSSHTVTFDDWLYRQDEKHLFNLTSIKKWGVEVGRITLFFQK</sequence>
<protein>
    <recommendedName>
        <fullName evidence="4">DUF3833 domain-containing protein</fullName>
    </recommendedName>
</protein>
<gene>
    <name evidence="2" type="ORF">VHP8226_01836</name>
</gene>
<dbReference type="Proteomes" id="UP000838160">
    <property type="component" value="Unassembled WGS sequence"/>
</dbReference>
<keyword evidence="1" id="KW-0732">Signal</keyword>
<comment type="caution">
    <text evidence="2">The sequence shown here is derived from an EMBL/GenBank/DDBJ whole genome shotgun (WGS) entry which is preliminary data.</text>
</comment>
<proteinExistence type="predicted"/>
<evidence type="ECO:0000313" key="3">
    <source>
        <dbReference type="Proteomes" id="UP000838160"/>
    </source>
</evidence>
<evidence type="ECO:0008006" key="4">
    <source>
        <dbReference type="Google" id="ProtNLM"/>
    </source>
</evidence>
<feature type="chain" id="PRO_5047081481" description="DUF3833 domain-containing protein" evidence="1">
    <location>
        <begin position="19"/>
        <end position="174"/>
    </location>
</feature>
<reference evidence="2" key="1">
    <citation type="submission" date="2021-12" db="EMBL/GenBank/DDBJ databases">
        <authorList>
            <person name="Rodrigo-Torres L."/>
            <person name="Arahal R. D."/>
            <person name="Lucena T."/>
        </authorList>
    </citation>
    <scope>NUCLEOTIDE SEQUENCE</scope>
    <source>
        <strain evidence="2">CECT 8226</strain>
    </source>
</reference>
<keyword evidence="3" id="KW-1185">Reference proteome</keyword>
<dbReference type="PROSITE" id="PS51257">
    <property type="entry name" value="PROKAR_LIPOPROTEIN"/>
    <property type="match status" value="1"/>
</dbReference>
<feature type="signal peptide" evidence="1">
    <location>
        <begin position="1"/>
        <end position="18"/>
    </location>
</feature>
<dbReference type="Pfam" id="PF12915">
    <property type="entry name" value="DUF3833"/>
    <property type="match status" value="1"/>
</dbReference>
<evidence type="ECO:0000256" key="1">
    <source>
        <dbReference type="SAM" id="SignalP"/>
    </source>
</evidence>
<name>A0ABN8DLT5_9VIBR</name>
<accession>A0ABN8DLT5</accession>
<dbReference type="EMBL" id="CAKLCM010000002">
    <property type="protein sequence ID" value="CAH0526482.1"/>
    <property type="molecule type" value="Genomic_DNA"/>
</dbReference>
<dbReference type="RefSeq" id="WP_237484752.1">
    <property type="nucleotide sequence ID" value="NZ_CAKLCM010000002.1"/>
</dbReference>
<evidence type="ECO:0000313" key="2">
    <source>
        <dbReference type="EMBL" id="CAH0526482.1"/>
    </source>
</evidence>
<organism evidence="2 3">
    <name type="scientific">Vibrio hippocampi</name>
    <dbReference type="NCBI Taxonomy" id="654686"/>
    <lineage>
        <taxon>Bacteria</taxon>
        <taxon>Pseudomonadati</taxon>
        <taxon>Pseudomonadota</taxon>
        <taxon>Gammaproteobacteria</taxon>
        <taxon>Vibrionales</taxon>
        <taxon>Vibrionaceae</taxon>
        <taxon>Vibrio</taxon>
    </lineage>
</organism>